<proteinExistence type="predicted"/>
<evidence type="ECO:0000256" key="3">
    <source>
        <dbReference type="ARBA" id="ARBA00023002"/>
    </source>
</evidence>
<dbReference type="GO" id="GO:0051537">
    <property type="term" value="F:2 iron, 2 sulfur cluster binding"/>
    <property type="evidence" value="ECO:0007669"/>
    <property type="project" value="UniProtKB-KW"/>
</dbReference>
<dbReference type="EMBL" id="QJPH01000311">
    <property type="protein sequence ID" value="PZN78923.1"/>
    <property type="molecule type" value="Genomic_DNA"/>
</dbReference>
<protein>
    <submittedName>
        <fullName evidence="8">Ring-hydroxylating oxygenase subunit alpha</fullName>
    </submittedName>
</protein>
<dbReference type="PANTHER" id="PTHR21266">
    <property type="entry name" value="IRON-SULFUR DOMAIN CONTAINING PROTEIN"/>
    <property type="match status" value="1"/>
</dbReference>
<dbReference type="Gene3D" id="2.102.10.10">
    <property type="entry name" value="Rieske [2Fe-2S] iron-sulphur domain"/>
    <property type="match status" value="1"/>
</dbReference>
<gene>
    <name evidence="8" type="ORF">DM484_12055</name>
</gene>
<keyword evidence="4" id="KW-0408">Iron</keyword>
<feature type="domain" description="Rieske" evidence="7">
    <location>
        <begin position="35"/>
        <end position="139"/>
    </location>
</feature>
<feature type="compositionally biased region" description="Polar residues" evidence="6">
    <location>
        <begin position="1"/>
        <end position="12"/>
    </location>
</feature>
<accession>A0A2W4R613</accession>
<organism evidence="8 9">
    <name type="scientific">Candidatus Methylumidiphilus alinenensis</name>
    <dbReference type="NCBI Taxonomy" id="2202197"/>
    <lineage>
        <taxon>Bacteria</taxon>
        <taxon>Pseudomonadati</taxon>
        <taxon>Pseudomonadota</taxon>
        <taxon>Gammaproteobacteria</taxon>
        <taxon>Methylococcales</taxon>
        <taxon>Candidatus Methylumidiphilus</taxon>
    </lineage>
</organism>
<dbReference type="SUPFAM" id="SSF55961">
    <property type="entry name" value="Bet v1-like"/>
    <property type="match status" value="1"/>
</dbReference>
<keyword evidence="2" id="KW-0479">Metal-binding</keyword>
<evidence type="ECO:0000256" key="5">
    <source>
        <dbReference type="ARBA" id="ARBA00023014"/>
    </source>
</evidence>
<name>A0A2W4R613_9GAMM</name>
<evidence type="ECO:0000256" key="1">
    <source>
        <dbReference type="ARBA" id="ARBA00022714"/>
    </source>
</evidence>
<comment type="caution">
    <text evidence="8">The sequence shown here is derived from an EMBL/GenBank/DDBJ whole genome shotgun (WGS) entry which is preliminary data.</text>
</comment>
<evidence type="ECO:0000313" key="9">
    <source>
        <dbReference type="Proteomes" id="UP000249396"/>
    </source>
</evidence>
<reference evidence="8 9" key="1">
    <citation type="journal article" date="2018" name="Aquat. Microb. Ecol.">
        <title>Gammaproteobacterial methanotrophs dominate.</title>
        <authorList>
            <person name="Rissanen A.J."/>
            <person name="Saarenheimo J."/>
            <person name="Tiirola M."/>
            <person name="Peura S."/>
            <person name="Aalto S.L."/>
            <person name="Karvinen A."/>
            <person name="Nykanen H."/>
        </authorList>
    </citation>
    <scope>NUCLEOTIDE SEQUENCE [LARGE SCALE GENOMIC DNA]</scope>
    <source>
        <strain evidence="8">AMbin10</strain>
    </source>
</reference>
<dbReference type="GO" id="GO:0046872">
    <property type="term" value="F:metal ion binding"/>
    <property type="evidence" value="ECO:0007669"/>
    <property type="project" value="UniProtKB-KW"/>
</dbReference>
<keyword evidence="1" id="KW-0001">2Fe-2S</keyword>
<dbReference type="GO" id="GO:0016491">
    <property type="term" value="F:oxidoreductase activity"/>
    <property type="evidence" value="ECO:0007669"/>
    <property type="project" value="UniProtKB-KW"/>
</dbReference>
<dbReference type="Pfam" id="PF00355">
    <property type="entry name" value="Rieske"/>
    <property type="match status" value="1"/>
</dbReference>
<sequence length="371" mass="43049">MSNTQNTASRQPPSFKEAQNFRQKSRSAGLDPDRWYAVEYDSGVKKGQIVEVVFWNTPIALYRSEDGQLSAVLNRCPHRQLKLSHGAVENCNLRCAYHGWSFNREGWLVDFSHDSFGKPLLKKQLRTYPVAIRYGLIWVFPGDPAKAESVEIPNIPELEGDDSWASVTVDFTWNTHHSMVIDNVCDFAHAFLHRKYKPFIDAKLRHFEADENRVFLRYDTFIGGGRFSGLFVDRERINTRSIDLCYEYPYQWSDTGGKIKHWCFLLPIGERKTRVFFVFYFDAFKIPLTSLKTPRWLTQTVLRIANPLLLKPILLEDGIALEAEQEGYDEFWDAPPIELNPVVPLFQQLTAKKWEAYLQGLEKPKEIFENA</sequence>
<dbReference type="Proteomes" id="UP000249396">
    <property type="component" value="Unassembled WGS sequence"/>
</dbReference>
<evidence type="ECO:0000256" key="4">
    <source>
        <dbReference type="ARBA" id="ARBA00023004"/>
    </source>
</evidence>
<dbReference type="PANTHER" id="PTHR21266:SF57">
    <property type="entry name" value="3-CHLOROBENZOATE-3,4-DIOXYGENASE"/>
    <property type="match status" value="1"/>
</dbReference>
<dbReference type="InterPro" id="IPR044043">
    <property type="entry name" value="VanA_C_cat"/>
</dbReference>
<dbReference type="Pfam" id="PF19112">
    <property type="entry name" value="VanA_C"/>
    <property type="match status" value="1"/>
</dbReference>
<evidence type="ECO:0000259" key="7">
    <source>
        <dbReference type="PROSITE" id="PS51296"/>
    </source>
</evidence>
<dbReference type="SUPFAM" id="SSF50022">
    <property type="entry name" value="ISP domain"/>
    <property type="match status" value="1"/>
</dbReference>
<evidence type="ECO:0000313" key="8">
    <source>
        <dbReference type="EMBL" id="PZN78923.1"/>
    </source>
</evidence>
<dbReference type="Gene3D" id="3.90.380.10">
    <property type="entry name" value="Naphthalene 1,2-dioxygenase Alpha Subunit, Chain A, domain 1"/>
    <property type="match status" value="1"/>
</dbReference>
<keyword evidence="3" id="KW-0560">Oxidoreductase</keyword>
<dbReference type="AlphaFoldDB" id="A0A2W4R613"/>
<keyword evidence="5" id="KW-0411">Iron-sulfur</keyword>
<evidence type="ECO:0000256" key="6">
    <source>
        <dbReference type="SAM" id="MobiDB-lite"/>
    </source>
</evidence>
<dbReference type="InterPro" id="IPR017941">
    <property type="entry name" value="Rieske_2Fe-2S"/>
</dbReference>
<dbReference type="InterPro" id="IPR036922">
    <property type="entry name" value="Rieske_2Fe-2S_sf"/>
</dbReference>
<evidence type="ECO:0000256" key="2">
    <source>
        <dbReference type="ARBA" id="ARBA00022723"/>
    </source>
</evidence>
<dbReference type="PROSITE" id="PS51296">
    <property type="entry name" value="RIESKE"/>
    <property type="match status" value="1"/>
</dbReference>
<feature type="region of interest" description="Disordered" evidence="6">
    <location>
        <begin position="1"/>
        <end position="27"/>
    </location>
</feature>
<dbReference type="InterPro" id="IPR050584">
    <property type="entry name" value="Cholesterol_7-desaturase"/>
</dbReference>